<evidence type="ECO:0000313" key="12">
    <source>
        <dbReference type="Proteomes" id="UP000317318"/>
    </source>
</evidence>
<evidence type="ECO:0000256" key="4">
    <source>
        <dbReference type="ARBA" id="ARBA00022989"/>
    </source>
</evidence>
<dbReference type="RefSeq" id="WP_145364835.1">
    <property type="nucleotide sequence ID" value="NZ_CP036268.1"/>
</dbReference>
<keyword evidence="3 8" id="KW-0812">Transmembrane</keyword>
<feature type="compositionally biased region" description="Low complexity" evidence="7">
    <location>
        <begin position="40"/>
        <end position="55"/>
    </location>
</feature>
<feature type="transmembrane region" description="Helical" evidence="8">
    <location>
        <begin position="87"/>
        <end position="108"/>
    </location>
</feature>
<dbReference type="PANTHER" id="PTHR30625:SF11">
    <property type="entry name" value="MOTA_TOLQ_EXBB PROTON CHANNEL DOMAIN-CONTAINING PROTEIN"/>
    <property type="match status" value="1"/>
</dbReference>
<comment type="subcellular location">
    <subcellularLocation>
        <location evidence="1">Cell membrane</location>
        <topology evidence="1">Multi-pass membrane protein</topology>
    </subcellularLocation>
    <subcellularLocation>
        <location evidence="6">Membrane</location>
        <topology evidence="6">Multi-pass membrane protein</topology>
    </subcellularLocation>
</comment>
<evidence type="ECO:0000256" key="9">
    <source>
        <dbReference type="SAM" id="SignalP"/>
    </source>
</evidence>
<keyword evidence="4 8" id="KW-1133">Transmembrane helix</keyword>
<evidence type="ECO:0000313" key="11">
    <source>
        <dbReference type="EMBL" id="QDT38754.1"/>
    </source>
</evidence>
<feature type="signal peptide" evidence="9">
    <location>
        <begin position="1"/>
        <end position="27"/>
    </location>
</feature>
<evidence type="ECO:0000256" key="5">
    <source>
        <dbReference type="ARBA" id="ARBA00023136"/>
    </source>
</evidence>
<dbReference type="AlphaFoldDB" id="A0A517R4D6"/>
<keyword evidence="9" id="KW-0732">Signal</keyword>
<keyword evidence="5 8" id="KW-0472">Membrane</keyword>
<dbReference type="PANTHER" id="PTHR30625">
    <property type="entry name" value="PROTEIN TOLQ"/>
    <property type="match status" value="1"/>
</dbReference>
<keyword evidence="6" id="KW-0653">Protein transport</keyword>
<feature type="region of interest" description="Disordered" evidence="7">
    <location>
        <begin position="290"/>
        <end position="309"/>
    </location>
</feature>
<feature type="transmembrane region" description="Helical" evidence="8">
    <location>
        <begin position="232"/>
        <end position="260"/>
    </location>
</feature>
<evidence type="ECO:0000256" key="6">
    <source>
        <dbReference type="RuleBase" id="RU004057"/>
    </source>
</evidence>
<dbReference type="GO" id="GO:0017038">
    <property type="term" value="P:protein import"/>
    <property type="evidence" value="ECO:0007669"/>
    <property type="project" value="TreeGrafter"/>
</dbReference>
<gene>
    <name evidence="11" type="primary">exbB_3</name>
    <name evidence="11" type="ORF">Pan189_31520</name>
</gene>
<dbReference type="EMBL" id="CP036268">
    <property type="protein sequence ID" value="QDT38754.1"/>
    <property type="molecule type" value="Genomic_DNA"/>
</dbReference>
<dbReference type="Pfam" id="PF01618">
    <property type="entry name" value="MotA_ExbB"/>
    <property type="match status" value="1"/>
</dbReference>
<accession>A0A517R4D6</accession>
<feature type="chain" id="PRO_5021778128" evidence="9">
    <location>
        <begin position="28"/>
        <end position="309"/>
    </location>
</feature>
<organism evidence="11 12">
    <name type="scientific">Stratiformator vulcanicus</name>
    <dbReference type="NCBI Taxonomy" id="2527980"/>
    <lineage>
        <taxon>Bacteria</taxon>
        <taxon>Pseudomonadati</taxon>
        <taxon>Planctomycetota</taxon>
        <taxon>Planctomycetia</taxon>
        <taxon>Planctomycetales</taxon>
        <taxon>Planctomycetaceae</taxon>
        <taxon>Stratiformator</taxon>
    </lineage>
</organism>
<keyword evidence="2" id="KW-1003">Cell membrane</keyword>
<dbReference type="GO" id="GO:0005886">
    <property type="term" value="C:plasma membrane"/>
    <property type="evidence" value="ECO:0007669"/>
    <property type="project" value="UniProtKB-SubCell"/>
</dbReference>
<evidence type="ECO:0000256" key="8">
    <source>
        <dbReference type="SAM" id="Phobius"/>
    </source>
</evidence>
<dbReference type="OrthoDB" id="4045at2"/>
<feature type="transmembrane region" description="Helical" evidence="8">
    <location>
        <begin position="196"/>
        <end position="220"/>
    </location>
</feature>
<evidence type="ECO:0000256" key="3">
    <source>
        <dbReference type="ARBA" id="ARBA00022692"/>
    </source>
</evidence>
<dbReference type="KEGG" id="svp:Pan189_31520"/>
<evidence type="ECO:0000256" key="2">
    <source>
        <dbReference type="ARBA" id="ARBA00022475"/>
    </source>
</evidence>
<reference evidence="11 12" key="1">
    <citation type="submission" date="2019-02" db="EMBL/GenBank/DDBJ databases">
        <title>Deep-cultivation of Planctomycetes and their phenomic and genomic characterization uncovers novel biology.</title>
        <authorList>
            <person name="Wiegand S."/>
            <person name="Jogler M."/>
            <person name="Boedeker C."/>
            <person name="Pinto D."/>
            <person name="Vollmers J."/>
            <person name="Rivas-Marin E."/>
            <person name="Kohn T."/>
            <person name="Peeters S.H."/>
            <person name="Heuer A."/>
            <person name="Rast P."/>
            <person name="Oberbeckmann S."/>
            <person name="Bunk B."/>
            <person name="Jeske O."/>
            <person name="Meyerdierks A."/>
            <person name="Storesund J.E."/>
            <person name="Kallscheuer N."/>
            <person name="Luecker S."/>
            <person name="Lage O.M."/>
            <person name="Pohl T."/>
            <person name="Merkel B.J."/>
            <person name="Hornburger P."/>
            <person name="Mueller R.-W."/>
            <person name="Bruemmer F."/>
            <person name="Labrenz M."/>
            <person name="Spormann A.M."/>
            <person name="Op den Camp H."/>
            <person name="Overmann J."/>
            <person name="Amann R."/>
            <person name="Jetten M.S.M."/>
            <person name="Mascher T."/>
            <person name="Medema M.H."/>
            <person name="Devos D.P."/>
            <person name="Kaster A.-K."/>
            <person name="Ovreas L."/>
            <person name="Rohde M."/>
            <person name="Galperin M.Y."/>
            <person name="Jogler C."/>
        </authorList>
    </citation>
    <scope>NUCLEOTIDE SEQUENCE [LARGE SCALE GENOMIC DNA]</scope>
    <source>
        <strain evidence="11 12">Pan189</strain>
    </source>
</reference>
<comment type="similarity">
    <text evidence="6">Belongs to the exbB/tolQ family.</text>
</comment>
<protein>
    <submittedName>
        <fullName evidence="11">Biopolymer transport protein ExbB</fullName>
    </submittedName>
</protein>
<proteinExistence type="inferred from homology"/>
<evidence type="ECO:0000256" key="7">
    <source>
        <dbReference type="SAM" id="MobiDB-lite"/>
    </source>
</evidence>
<keyword evidence="12" id="KW-1185">Reference proteome</keyword>
<dbReference type="Proteomes" id="UP000317318">
    <property type="component" value="Chromosome"/>
</dbReference>
<evidence type="ECO:0000256" key="1">
    <source>
        <dbReference type="ARBA" id="ARBA00004651"/>
    </source>
</evidence>
<feature type="domain" description="MotA/TolQ/ExbB proton channel" evidence="10">
    <location>
        <begin position="150"/>
        <end position="272"/>
    </location>
</feature>
<evidence type="ECO:0000259" key="10">
    <source>
        <dbReference type="Pfam" id="PF01618"/>
    </source>
</evidence>
<keyword evidence="6" id="KW-0813">Transport</keyword>
<feature type="region of interest" description="Disordered" evidence="7">
    <location>
        <begin position="31"/>
        <end position="68"/>
    </location>
</feature>
<dbReference type="InterPro" id="IPR002898">
    <property type="entry name" value="MotA_ExbB_proton_chnl"/>
</dbReference>
<name>A0A517R4D6_9PLAN</name>
<sequence precursor="true">MTGRLALPHQMWLALALCLAVSSAVVAQDPSEGESPAVEATDGAATAVDSSTASDATDDSPDDVSNSAIDRQDALGSLAELTEATPIVIALAAAPFAIASLIALWFGIERMVVLRRGRVIPKPFVSRFLHLLREGELDAESALDLCEQNQSPVAHVFAHGIRKWGKPSVEVEQAIIDGGERQVAQLRKHLRVLNGVATVTPLMGLLGTVLGMMIAFVDIAGAPTGANRTEELAFGIVTALSTTALGLTIAIPSLILYMYLAGRIDSLVMDMDALAQDVVHLISGEGLSERKRERGNQKTIAPSVAKEAG</sequence>
<dbReference type="InterPro" id="IPR050790">
    <property type="entry name" value="ExbB/TolQ_transport"/>
</dbReference>